<sequence length="593" mass="63126">MAAATPRSGSYPAPVVLALLLFLCRLAGADNSTAQETAYSCRDGCPKTFEPVCGADGQTYGNPCLATCQGVKFIDHNPCPGEPILHHTNAHIVAGSEEGSPILTPHHIHAFRHEGYRYTGQMTFSSEMSAKMPHNNNGRNQQATTQQQAARAVRITRDGHVYVANMDESVQKVIDALISSQAGGNDQGASGSQQALLNNLRQWREYRPAAASGRGNGKWAKHASLSNVRPGEHTLQPELDGASGATQARPQATTATTTTTTATSKPSSSSSSSGGGSSTSARGQQQGPSAGKQSWGLGRWRRQARQVGAEAAAAPVEHRQARRSLGIFDTDDRVDCPRTPTYPFTAMGQINVRDKTGNYVCSGTLVGPDVVLTAAHCVFNRNAQAFYDNLDFAPGRYRTLDGQVVNPFGVVPWNYVTVYQSYSTASTPDPNTVDIAVIKLSQRVGTTAGWMGVLEPCTASAPSRYVALTAGYPSDQLAGTCLTTQCVVVQDPCTDGYLYHKCDTASGQSGSPMYMMAMTAAHKMGPFVRAVHNIEWVQELPNGSTVSYINSAVSITPDHYRSILAWIAPSFNTTSSSTDLSTPMGPASPPKAS</sequence>
<dbReference type="PRINTS" id="PR00839">
    <property type="entry name" value="V8PROTEASE"/>
</dbReference>
<dbReference type="InterPro" id="IPR036058">
    <property type="entry name" value="Kazal_dom_sf"/>
</dbReference>
<dbReference type="PROSITE" id="PS00134">
    <property type="entry name" value="TRYPSIN_HIS"/>
    <property type="match status" value="1"/>
</dbReference>
<feature type="signal peptide" evidence="7">
    <location>
        <begin position="1"/>
        <end position="29"/>
    </location>
</feature>
<evidence type="ECO:0000256" key="7">
    <source>
        <dbReference type="RuleBase" id="RU004296"/>
    </source>
</evidence>
<evidence type="ECO:0000256" key="8">
    <source>
        <dbReference type="SAM" id="MobiDB-lite"/>
    </source>
</evidence>
<dbReference type="GO" id="GO:0004252">
    <property type="term" value="F:serine-type endopeptidase activity"/>
    <property type="evidence" value="ECO:0007669"/>
    <property type="project" value="InterPro"/>
</dbReference>
<dbReference type="EC" id="3.4.21.-" evidence="7"/>
<feature type="region of interest" description="Disordered" evidence="8">
    <location>
        <begin position="574"/>
        <end position="593"/>
    </location>
</feature>
<dbReference type="AlphaFoldDB" id="A0AAD3DNX3"/>
<feature type="compositionally biased region" description="Low complexity" evidence="8">
    <location>
        <begin position="305"/>
        <end position="315"/>
    </location>
</feature>
<dbReference type="SUPFAM" id="SSF50494">
    <property type="entry name" value="Trypsin-like serine proteases"/>
    <property type="match status" value="1"/>
</dbReference>
<reference evidence="11 12" key="1">
    <citation type="journal article" date="2021" name="Sci. Rep.">
        <title>Genome sequencing of the multicellular alga Astrephomene provides insights into convergent evolution of germ-soma differentiation.</title>
        <authorList>
            <person name="Yamashita S."/>
            <person name="Yamamoto K."/>
            <person name="Matsuzaki R."/>
            <person name="Suzuki S."/>
            <person name="Yamaguchi H."/>
            <person name="Hirooka S."/>
            <person name="Minakuchi Y."/>
            <person name="Miyagishima S."/>
            <person name="Kawachi M."/>
            <person name="Toyoda A."/>
            <person name="Nozaki H."/>
        </authorList>
    </citation>
    <scope>NUCLEOTIDE SEQUENCE [LARGE SCALE GENOMIC DNA]</scope>
    <source>
        <strain evidence="11 12">NIES-4017</strain>
    </source>
</reference>
<gene>
    <name evidence="11" type="ORF">Agub_g4356</name>
</gene>
<dbReference type="SMART" id="SM00020">
    <property type="entry name" value="Tryp_SPc"/>
    <property type="match status" value="1"/>
</dbReference>
<dbReference type="PANTHER" id="PTHR15462:SF8">
    <property type="entry name" value="SERINE PROTEASE"/>
    <property type="match status" value="1"/>
</dbReference>
<dbReference type="InterPro" id="IPR008256">
    <property type="entry name" value="Peptidase_S1B"/>
</dbReference>
<evidence type="ECO:0000256" key="6">
    <source>
        <dbReference type="ARBA" id="ARBA00022825"/>
    </source>
</evidence>
<comment type="similarity">
    <text evidence="1">Belongs to the peptidase S1 family.</text>
</comment>
<dbReference type="EMBL" id="BMAR01000005">
    <property type="protein sequence ID" value="GFR43291.1"/>
    <property type="molecule type" value="Genomic_DNA"/>
</dbReference>
<dbReference type="InterPro" id="IPR043504">
    <property type="entry name" value="Peptidase_S1_PA_chymotrypsin"/>
</dbReference>
<evidence type="ECO:0000256" key="1">
    <source>
        <dbReference type="ARBA" id="ARBA00007664"/>
    </source>
</evidence>
<comment type="caution">
    <text evidence="11">The sequence shown here is derived from an EMBL/GenBank/DDBJ whole genome shotgun (WGS) entry which is preliminary data.</text>
</comment>
<dbReference type="Proteomes" id="UP001054857">
    <property type="component" value="Unassembled WGS sequence"/>
</dbReference>
<keyword evidence="12" id="KW-1185">Reference proteome</keyword>
<dbReference type="PROSITE" id="PS50240">
    <property type="entry name" value="TRYPSIN_DOM"/>
    <property type="match status" value="1"/>
</dbReference>
<accession>A0AAD3DNX3</accession>
<dbReference type="InterPro" id="IPR002350">
    <property type="entry name" value="Kazal_dom"/>
</dbReference>
<feature type="domain" description="Peptidase S1" evidence="9">
    <location>
        <begin position="342"/>
        <end position="572"/>
    </location>
</feature>
<feature type="compositionally biased region" description="Low complexity" evidence="8">
    <location>
        <begin position="244"/>
        <end position="287"/>
    </location>
</feature>
<dbReference type="Pfam" id="PF00050">
    <property type="entry name" value="Kazal_1"/>
    <property type="match status" value="1"/>
</dbReference>
<evidence type="ECO:0000313" key="12">
    <source>
        <dbReference type="Proteomes" id="UP001054857"/>
    </source>
</evidence>
<evidence type="ECO:0000259" key="10">
    <source>
        <dbReference type="PROSITE" id="PS51465"/>
    </source>
</evidence>
<feature type="domain" description="Kazal-like" evidence="10">
    <location>
        <begin position="35"/>
        <end position="81"/>
    </location>
</feature>
<dbReference type="Gene3D" id="3.30.60.30">
    <property type="match status" value="1"/>
</dbReference>
<dbReference type="PANTHER" id="PTHR15462">
    <property type="entry name" value="SERINE PROTEASE"/>
    <property type="match status" value="1"/>
</dbReference>
<keyword evidence="6 7" id="KW-0720">Serine protease</keyword>
<evidence type="ECO:0000256" key="5">
    <source>
        <dbReference type="ARBA" id="ARBA00022801"/>
    </source>
</evidence>
<dbReference type="SUPFAM" id="SSF100895">
    <property type="entry name" value="Kazal-type serine protease inhibitors"/>
    <property type="match status" value="1"/>
</dbReference>
<feature type="chain" id="PRO_5041779306" description="Serine protease" evidence="7">
    <location>
        <begin position="30"/>
        <end position="593"/>
    </location>
</feature>
<name>A0AAD3DNX3_9CHLO</name>
<keyword evidence="5 7" id="KW-0378">Hydrolase</keyword>
<dbReference type="InterPro" id="IPR001254">
    <property type="entry name" value="Trypsin_dom"/>
</dbReference>
<dbReference type="InterPro" id="IPR018114">
    <property type="entry name" value="TRYPSIN_HIS"/>
</dbReference>
<protein>
    <recommendedName>
        <fullName evidence="7">Serine protease</fullName>
        <ecNumber evidence="7">3.4.21.-</ecNumber>
    </recommendedName>
</protein>
<dbReference type="InterPro" id="IPR009003">
    <property type="entry name" value="Peptidase_S1_PA"/>
</dbReference>
<evidence type="ECO:0000256" key="4">
    <source>
        <dbReference type="ARBA" id="ARBA00022729"/>
    </source>
</evidence>
<feature type="region of interest" description="Disordered" evidence="8">
    <location>
        <begin position="230"/>
        <end position="315"/>
    </location>
</feature>
<keyword evidence="4 7" id="KW-0732">Signal</keyword>
<dbReference type="SMART" id="SM00280">
    <property type="entry name" value="KAZAL"/>
    <property type="match status" value="1"/>
</dbReference>
<comment type="similarity">
    <text evidence="2 7">Belongs to the peptidase S1B family.</text>
</comment>
<evidence type="ECO:0000256" key="3">
    <source>
        <dbReference type="ARBA" id="ARBA00022670"/>
    </source>
</evidence>
<dbReference type="Pfam" id="PF00089">
    <property type="entry name" value="Trypsin"/>
    <property type="match status" value="1"/>
</dbReference>
<evidence type="ECO:0000259" key="9">
    <source>
        <dbReference type="PROSITE" id="PS50240"/>
    </source>
</evidence>
<proteinExistence type="inferred from homology"/>
<keyword evidence="3 7" id="KW-0645">Protease</keyword>
<dbReference type="InterPro" id="IPR050966">
    <property type="entry name" value="Glutamyl_endopeptidase"/>
</dbReference>
<dbReference type="GO" id="GO:0006508">
    <property type="term" value="P:proteolysis"/>
    <property type="evidence" value="ECO:0007669"/>
    <property type="project" value="UniProtKB-KW"/>
</dbReference>
<evidence type="ECO:0000256" key="2">
    <source>
        <dbReference type="ARBA" id="ARBA00008764"/>
    </source>
</evidence>
<dbReference type="PROSITE" id="PS51465">
    <property type="entry name" value="KAZAL_2"/>
    <property type="match status" value="1"/>
</dbReference>
<organism evidence="11 12">
    <name type="scientific">Astrephomene gubernaculifera</name>
    <dbReference type="NCBI Taxonomy" id="47775"/>
    <lineage>
        <taxon>Eukaryota</taxon>
        <taxon>Viridiplantae</taxon>
        <taxon>Chlorophyta</taxon>
        <taxon>core chlorophytes</taxon>
        <taxon>Chlorophyceae</taxon>
        <taxon>CS clade</taxon>
        <taxon>Chlamydomonadales</taxon>
        <taxon>Astrephomenaceae</taxon>
        <taxon>Astrephomene</taxon>
    </lineage>
</organism>
<dbReference type="Gene3D" id="2.40.10.10">
    <property type="entry name" value="Trypsin-like serine proteases"/>
    <property type="match status" value="2"/>
</dbReference>
<evidence type="ECO:0000313" key="11">
    <source>
        <dbReference type="EMBL" id="GFR43291.1"/>
    </source>
</evidence>